<dbReference type="OrthoDB" id="2066237at2"/>
<evidence type="ECO:0000313" key="1">
    <source>
        <dbReference type="EMBL" id="PJJ27791.1"/>
    </source>
</evidence>
<dbReference type="EMBL" id="PGET01000001">
    <property type="protein sequence ID" value="PJJ27791.1"/>
    <property type="molecule type" value="Genomic_DNA"/>
</dbReference>
<name>A0A2M8Z2Y8_9FIRM</name>
<dbReference type="Proteomes" id="UP000231092">
    <property type="component" value="Unassembled WGS sequence"/>
</dbReference>
<sequence>MSREALKNLIELVPEQDIETLFRVIVKFVPGDIADQDEIEAIVAAKRDIEENGTVSHKDINWD</sequence>
<evidence type="ECO:0000313" key="2">
    <source>
        <dbReference type="Proteomes" id="UP000231092"/>
    </source>
</evidence>
<comment type="caution">
    <text evidence="1">The sequence shown here is derived from an EMBL/GenBank/DDBJ whole genome shotgun (WGS) entry which is preliminary data.</text>
</comment>
<organism evidence="1 2">
    <name type="scientific">[Clostridium] celerecrescens 18A</name>
    <dbReference type="NCBI Taxonomy" id="1286362"/>
    <lineage>
        <taxon>Bacteria</taxon>
        <taxon>Bacillati</taxon>
        <taxon>Bacillota</taxon>
        <taxon>Clostridia</taxon>
        <taxon>Lachnospirales</taxon>
        <taxon>Lachnospiraceae</taxon>
        <taxon>Lacrimispora</taxon>
    </lineage>
</organism>
<reference evidence="1 2" key="1">
    <citation type="submission" date="2017-11" db="EMBL/GenBank/DDBJ databases">
        <title>Understudied soil microbes with underappreciated capabilities: Untangling the Clostridium saccharolyticum group.</title>
        <authorList>
            <person name="Leschine S."/>
        </authorList>
    </citation>
    <scope>NUCLEOTIDE SEQUENCE [LARGE SCALE GENOMIC DNA]</scope>
    <source>
        <strain evidence="1 2">18A</strain>
    </source>
</reference>
<dbReference type="AlphaFoldDB" id="A0A2M8Z2Y8"/>
<gene>
    <name evidence="1" type="ORF">H171_1270</name>
</gene>
<dbReference type="RefSeq" id="WP_100304381.1">
    <property type="nucleotide sequence ID" value="NZ_PGET01000001.1"/>
</dbReference>
<accession>A0A2M8Z2Y8</accession>
<protein>
    <submittedName>
        <fullName evidence="1">Uncharacterized protein</fullName>
    </submittedName>
</protein>
<proteinExistence type="predicted"/>